<evidence type="ECO:0000313" key="2">
    <source>
        <dbReference type="EMBL" id="MCY9760613.1"/>
    </source>
</evidence>
<keyword evidence="1" id="KW-0472">Membrane</keyword>
<evidence type="ECO:0000313" key="3">
    <source>
        <dbReference type="Proteomes" id="UP001527181"/>
    </source>
</evidence>
<accession>A0ABT4GV77</accession>
<sequence length="170" mass="18726">MSHVAGWIKWCVSVLIVLLIIGAGVSLYYVGNGYWNRAHSQTLSQSQALSQAEFSSFDNKDVSGQDVLDAVTRYSSRPQFAVKVATGVNKSGYFSKNNYGTCYDVPSSGNTVDVLRNTCPGNGRDQVAITTMEDATKSDYWVNPSGIFSAKIYRDANNEVRLIEFKQNTN</sequence>
<protein>
    <submittedName>
        <fullName evidence="2">Uncharacterized protein</fullName>
    </submittedName>
</protein>
<dbReference type="EMBL" id="JAMDNP010000015">
    <property type="protein sequence ID" value="MCY9760613.1"/>
    <property type="molecule type" value="Genomic_DNA"/>
</dbReference>
<proteinExistence type="predicted"/>
<keyword evidence="1" id="KW-0812">Transmembrane</keyword>
<dbReference type="Proteomes" id="UP001527181">
    <property type="component" value="Unassembled WGS sequence"/>
</dbReference>
<gene>
    <name evidence="2" type="ORF">M5X12_08490</name>
</gene>
<dbReference type="RefSeq" id="WP_268598704.1">
    <property type="nucleotide sequence ID" value="NZ_JAMDNP010000015.1"/>
</dbReference>
<name>A0ABT4GV77_PAEAL</name>
<comment type="caution">
    <text evidence="2">The sequence shown here is derived from an EMBL/GenBank/DDBJ whole genome shotgun (WGS) entry which is preliminary data.</text>
</comment>
<evidence type="ECO:0000256" key="1">
    <source>
        <dbReference type="SAM" id="Phobius"/>
    </source>
</evidence>
<organism evidence="2 3">
    <name type="scientific">Paenibacillus alvei</name>
    <name type="common">Bacillus alvei</name>
    <dbReference type="NCBI Taxonomy" id="44250"/>
    <lineage>
        <taxon>Bacteria</taxon>
        <taxon>Bacillati</taxon>
        <taxon>Bacillota</taxon>
        <taxon>Bacilli</taxon>
        <taxon>Bacillales</taxon>
        <taxon>Paenibacillaceae</taxon>
        <taxon>Paenibacillus</taxon>
    </lineage>
</organism>
<reference evidence="2 3" key="1">
    <citation type="submission" date="2022-05" db="EMBL/GenBank/DDBJ databases">
        <title>Genome Sequencing of Bee-Associated Microbes.</title>
        <authorList>
            <person name="Dunlap C."/>
        </authorList>
    </citation>
    <scope>NUCLEOTIDE SEQUENCE [LARGE SCALE GENOMIC DNA]</scope>
    <source>
        <strain evidence="2 3">NRRL B-04010</strain>
    </source>
</reference>
<keyword evidence="3" id="KW-1185">Reference proteome</keyword>
<keyword evidence="1" id="KW-1133">Transmembrane helix</keyword>
<feature type="transmembrane region" description="Helical" evidence="1">
    <location>
        <begin position="6"/>
        <end position="30"/>
    </location>
</feature>